<dbReference type="AlphaFoldDB" id="H5S982"/>
<name>H5S982_9ZZZZ</name>
<protein>
    <submittedName>
        <fullName evidence="1">Hypothetical conserved protein</fullName>
    </submittedName>
</protein>
<dbReference type="EMBL" id="AP011637">
    <property type="protein sequence ID" value="BAL52718.1"/>
    <property type="molecule type" value="Genomic_DNA"/>
</dbReference>
<reference evidence="1" key="2">
    <citation type="journal article" date="2012" name="PLoS ONE">
        <title>A Deeply Branching Thermophilic Bacterium with an Ancient Acetyl-CoA Pathway Dominates a Subsurface Ecosystem.</title>
        <authorList>
            <person name="Takami H."/>
            <person name="Noguchi H."/>
            <person name="Takaki Y."/>
            <person name="Uchiyama I."/>
            <person name="Toyoda A."/>
            <person name="Nishi S."/>
            <person name="Chee G.-J."/>
            <person name="Arai W."/>
            <person name="Nunoura T."/>
            <person name="Itoh T."/>
            <person name="Hattori M."/>
            <person name="Takai K."/>
        </authorList>
    </citation>
    <scope>NUCLEOTIDE SEQUENCE</scope>
</reference>
<organism evidence="1">
    <name type="scientific">uncultured prokaryote</name>
    <dbReference type="NCBI Taxonomy" id="198431"/>
    <lineage>
        <taxon>unclassified sequences</taxon>
        <taxon>environmental samples</taxon>
    </lineage>
</organism>
<accession>H5S982</accession>
<evidence type="ECO:0000313" key="1">
    <source>
        <dbReference type="EMBL" id="BAL52718.1"/>
    </source>
</evidence>
<sequence>MAPWAMPPKIKIYEALSAVADGRVTLTGPTSATVRSSTGEKLYHVAWSHDLRYITADDPASRWQGYLGYPIIAVLLQLGKISYDPEQARLLAGIPWRVLNTQFKRNYEQALAYVMGEIERRGGRREKLLAEVERVFASLEQLRLERSPR</sequence>
<reference evidence="1" key="1">
    <citation type="journal article" date="2005" name="Environ. Microbiol.">
        <title>Genetic and functional properties of uncultivated thermophilic crenarchaeotes from a subsurface gold mine as revealed by analysis of genome fragments.</title>
        <authorList>
            <person name="Nunoura T."/>
            <person name="Hirayama H."/>
            <person name="Takami H."/>
            <person name="Oida H."/>
            <person name="Nishi S."/>
            <person name="Shimamura S."/>
            <person name="Suzuki Y."/>
            <person name="Inagaki F."/>
            <person name="Takai K."/>
            <person name="Nealson K.H."/>
            <person name="Horikoshi K."/>
        </authorList>
    </citation>
    <scope>NUCLEOTIDE SEQUENCE</scope>
</reference>
<gene>
    <name evidence="1" type="ORF">HGMM_F03A04C41</name>
</gene>
<proteinExistence type="predicted"/>